<protein>
    <submittedName>
        <fullName evidence="2">Uncharacterized protein</fullName>
    </submittedName>
</protein>
<name>A4K524_BUFGR</name>
<dbReference type="SMR" id="A4K524"/>
<dbReference type="EMBL" id="DQ437105">
    <property type="protein sequence ID" value="ABD75372.1"/>
    <property type="molecule type" value="mRNA"/>
</dbReference>
<feature type="chain" id="PRO_5002670626" evidence="1">
    <location>
        <begin position="18"/>
        <end position="164"/>
    </location>
</feature>
<evidence type="ECO:0000313" key="2">
    <source>
        <dbReference type="EMBL" id="ABD75372.1"/>
    </source>
</evidence>
<dbReference type="AlphaFoldDB" id="A4K524"/>
<sequence>MKTILLLVLAGLSVSYGFNCIQRYQAATTLQCLTNILEIAPDFLEKLVYFLCNYDEGMKNNKGEFEAMFRDLIEILECAGCALDEITGTNISIEELLGDIGGAGRQALFGILKAADGLQLTGTVADLGCSLLKGLGTPGGLINLNGVLGGLTGGLGGILSLVKN</sequence>
<organism evidence="2">
    <name type="scientific">Bufo gargarizans</name>
    <name type="common">Asian toad</name>
    <name type="synonym">Bufo bufo gargarizans</name>
    <dbReference type="NCBI Taxonomy" id="30331"/>
    <lineage>
        <taxon>Eukaryota</taxon>
        <taxon>Metazoa</taxon>
        <taxon>Chordata</taxon>
        <taxon>Craniata</taxon>
        <taxon>Vertebrata</taxon>
        <taxon>Euteleostomi</taxon>
        <taxon>Amphibia</taxon>
        <taxon>Batrachia</taxon>
        <taxon>Anura</taxon>
        <taxon>Neobatrachia</taxon>
        <taxon>Hyloidea</taxon>
        <taxon>Bufonidae</taxon>
        <taxon>Bufo</taxon>
    </lineage>
</organism>
<keyword evidence="1" id="KW-0732">Signal</keyword>
<proteinExistence type="evidence at transcript level"/>
<feature type="signal peptide" evidence="1">
    <location>
        <begin position="1"/>
        <end position="17"/>
    </location>
</feature>
<accession>A4K524</accession>
<evidence type="ECO:0000256" key="1">
    <source>
        <dbReference type="SAM" id="SignalP"/>
    </source>
</evidence>
<reference evidence="2" key="1">
    <citation type="submission" date="2006-02" db="EMBL/GenBank/DDBJ databases">
        <title>Identification of venom proteins from the Chinese toad, Bufo bufo gargarizans, using an integrated proteomic and transcriptomic strategy.</title>
        <authorList>
            <person name="Deng W."/>
        </authorList>
    </citation>
    <scope>NUCLEOTIDE SEQUENCE</scope>
</reference>